<dbReference type="PANTHER" id="PTHR32468:SF0">
    <property type="entry name" value="K(+)_H(+) ANTIPORTER 1"/>
    <property type="match status" value="1"/>
</dbReference>
<evidence type="ECO:0000256" key="1">
    <source>
        <dbReference type="ARBA" id="ARBA00004141"/>
    </source>
</evidence>
<feature type="transmembrane region" description="Helical" evidence="7">
    <location>
        <begin position="319"/>
        <end position="338"/>
    </location>
</feature>
<dbReference type="GO" id="GO:1902600">
    <property type="term" value="P:proton transmembrane transport"/>
    <property type="evidence" value="ECO:0007669"/>
    <property type="project" value="InterPro"/>
</dbReference>
<dbReference type="InterPro" id="IPR038770">
    <property type="entry name" value="Na+/solute_symporter_sf"/>
</dbReference>
<evidence type="ECO:0000313" key="10">
    <source>
        <dbReference type="Proteomes" id="UP000199623"/>
    </source>
</evidence>
<keyword evidence="10" id="KW-1185">Reference proteome</keyword>
<evidence type="ECO:0000256" key="3">
    <source>
        <dbReference type="ARBA" id="ARBA00022692"/>
    </source>
</evidence>
<feature type="transmembrane region" description="Helical" evidence="7">
    <location>
        <begin position="142"/>
        <end position="165"/>
    </location>
</feature>
<proteinExistence type="predicted"/>
<keyword evidence="4 7" id="KW-1133">Transmembrane helix</keyword>
<dbReference type="Proteomes" id="UP000199623">
    <property type="component" value="Unassembled WGS sequence"/>
</dbReference>
<evidence type="ECO:0000256" key="6">
    <source>
        <dbReference type="ARBA" id="ARBA00023136"/>
    </source>
</evidence>
<feature type="transmembrane region" description="Helical" evidence="7">
    <location>
        <begin position="205"/>
        <end position="226"/>
    </location>
</feature>
<dbReference type="STRING" id="200378.SAMN05216553_1234"/>
<dbReference type="EMBL" id="FNCC01000023">
    <property type="protein sequence ID" value="SDH46111.1"/>
    <property type="molecule type" value="Genomic_DNA"/>
</dbReference>
<keyword evidence="6 7" id="KW-0472">Membrane</keyword>
<sequence length="431" mass="45598">MLEHTDPNLLLVLKVLPAIAVILAASWGCGRLALLVGQPRVLGEMVAGVLLGPTMFGALFPGVQQALFPAEVKPVLYVLSTIGLTLFMFLVGAGLDHGSKEKGENGKAAALAVSGIVPSLVLGGGVGVLLHSQLSVPGVSMFQFALFIGGALSITAFPMLARILYERNLQNSRLGRLTLYAASIDDAAAWCFLAVLSALHATSGIGSALVTIGLATAFVLLMLFGVRPLLRPLGRQVERSGKFGFDQMYVVVGVALLAGFCTDYIGIYSVFGGFIAGLAMPRNKVFREAVQAKMMDVVCVLLLPMFFTLSGLNTQLNGLASLALLGPFALILAAGFVGKYFGCAVSMRAVGFGWRQSFAVGGLMNARGLMILIFINIGLAQQMISQEVFSMLVLVAVITTAAAVPLYRWALPPRFENEVAFPSPDREKVLV</sequence>
<name>A0A1G8CKP6_9PSEU</name>
<feature type="transmembrane region" description="Helical" evidence="7">
    <location>
        <begin position="358"/>
        <end position="379"/>
    </location>
</feature>
<feature type="transmembrane region" description="Helical" evidence="7">
    <location>
        <begin position="12"/>
        <end position="34"/>
    </location>
</feature>
<feature type="transmembrane region" description="Helical" evidence="7">
    <location>
        <begin position="177"/>
        <end position="199"/>
    </location>
</feature>
<gene>
    <name evidence="9" type="ORF">SAMN05216553_1234</name>
</gene>
<comment type="subcellular location">
    <subcellularLocation>
        <location evidence="1">Membrane</location>
        <topology evidence="1">Multi-pass membrane protein</topology>
    </subcellularLocation>
</comment>
<dbReference type="Gene3D" id="1.20.1530.20">
    <property type="match status" value="1"/>
</dbReference>
<feature type="transmembrane region" description="Helical" evidence="7">
    <location>
        <begin position="292"/>
        <end position="312"/>
    </location>
</feature>
<accession>A0A1G8CKP6</accession>
<dbReference type="GO" id="GO:0016020">
    <property type="term" value="C:membrane"/>
    <property type="evidence" value="ECO:0007669"/>
    <property type="project" value="UniProtKB-SubCell"/>
</dbReference>
<feature type="transmembrane region" description="Helical" evidence="7">
    <location>
        <begin position="391"/>
        <end position="410"/>
    </location>
</feature>
<dbReference type="AlphaFoldDB" id="A0A1G8CKP6"/>
<evidence type="ECO:0000259" key="8">
    <source>
        <dbReference type="Pfam" id="PF00999"/>
    </source>
</evidence>
<evidence type="ECO:0000256" key="7">
    <source>
        <dbReference type="SAM" id="Phobius"/>
    </source>
</evidence>
<dbReference type="GO" id="GO:0015297">
    <property type="term" value="F:antiporter activity"/>
    <property type="evidence" value="ECO:0007669"/>
    <property type="project" value="InterPro"/>
</dbReference>
<feature type="transmembrane region" description="Helical" evidence="7">
    <location>
        <begin position="108"/>
        <end position="130"/>
    </location>
</feature>
<feature type="transmembrane region" description="Helical" evidence="7">
    <location>
        <begin position="247"/>
        <end position="280"/>
    </location>
</feature>
<dbReference type="PANTHER" id="PTHR32468">
    <property type="entry name" value="CATION/H + ANTIPORTER"/>
    <property type="match status" value="1"/>
</dbReference>
<dbReference type="InterPro" id="IPR050794">
    <property type="entry name" value="CPA2_transporter"/>
</dbReference>
<evidence type="ECO:0000256" key="5">
    <source>
        <dbReference type="ARBA" id="ARBA00023065"/>
    </source>
</evidence>
<feature type="transmembrane region" description="Helical" evidence="7">
    <location>
        <begin position="75"/>
        <end position="96"/>
    </location>
</feature>
<dbReference type="OrthoDB" id="9793589at2"/>
<protein>
    <submittedName>
        <fullName evidence="9">Kef-type K+ transport system, membrane component KefB</fullName>
    </submittedName>
</protein>
<keyword evidence="3 7" id="KW-0812">Transmembrane</keyword>
<reference evidence="10" key="1">
    <citation type="submission" date="2016-10" db="EMBL/GenBank/DDBJ databases">
        <authorList>
            <person name="Varghese N."/>
            <person name="Submissions S."/>
        </authorList>
    </citation>
    <scope>NUCLEOTIDE SEQUENCE [LARGE SCALE GENOMIC DNA]</scope>
    <source>
        <strain evidence="10">CGMCC 4.3506</strain>
    </source>
</reference>
<evidence type="ECO:0000256" key="2">
    <source>
        <dbReference type="ARBA" id="ARBA00022448"/>
    </source>
</evidence>
<feature type="transmembrane region" description="Helical" evidence="7">
    <location>
        <begin position="41"/>
        <end position="63"/>
    </location>
</feature>
<evidence type="ECO:0000256" key="4">
    <source>
        <dbReference type="ARBA" id="ARBA00022989"/>
    </source>
</evidence>
<dbReference type="Pfam" id="PF00999">
    <property type="entry name" value="Na_H_Exchanger"/>
    <property type="match status" value="1"/>
</dbReference>
<dbReference type="InterPro" id="IPR006153">
    <property type="entry name" value="Cation/H_exchanger_TM"/>
</dbReference>
<keyword evidence="2" id="KW-0813">Transport</keyword>
<keyword evidence="5" id="KW-0406">Ion transport</keyword>
<organism evidence="9 10">
    <name type="scientific">Lentzea fradiae</name>
    <dbReference type="NCBI Taxonomy" id="200378"/>
    <lineage>
        <taxon>Bacteria</taxon>
        <taxon>Bacillati</taxon>
        <taxon>Actinomycetota</taxon>
        <taxon>Actinomycetes</taxon>
        <taxon>Pseudonocardiales</taxon>
        <taxon>Pseudonocardiaceae</taxon>
        <taxon>Lentzea</taxon>
    </lineage>
</organism>
<evidence type="ECO:0000313" key="9">
    <source>
        <dbReference type="EMBL" id="SDH46111.1"/>
    </source>
</evidence>
<feature type="domain" description="Cation/H+ exchanger transmembrane" evidence="8">
    <location>
        <begin position="32"/>
        <end position="401"/>
    </location>
</feature>